<evidence type="ECO:0000313" key="2">
    <source>
        <dbReference type="Ensembl" id="ENSLCAP00010019669.1"/>
    </source>
</evidence>
<dbReference type="InParanoid" id="A0A4W6D4C3"/>
<evidence type="ECO:0008006" key="4">
    <source>
        <dbReference type="Google" id="ProtNLM"/>
    </source>
</evidence>
<dbReference type="Proteomes" id="UP000314980">
    <property type="component" value="Unassembled WGS sequence"/>
</dbReference>
<evidence type="ECO:0000256" key="1">
    <source>
        <dbReference type="ARBA" id="ARBA00009024"/>
    </source>
</evidence>
<protein>
    <recommendedName>
        <fullName evidence="4">Plac8 onzin related protein 2</fullName>
    </recommendedName>
</protein>
<organism evidence="2 3">
    <name type="scientific">Lates calcarifer</name>
    <name type="common">Barramundi</name>
    <name type="synonym">Holocentrus calcarifer</name>
    <dbReference type="NCBI Taxonomy" id="8187"/>
    <lineage>
        <taxon>Eukaryota</taxon>
        <taxon>Metazoa</taxon>
        <taxon>Chordata</taxon>
        <taxon>Craniata</taxon>
        <taxon>Vertebrata</taxon>
        <taxon>Euteleostomi</taxon>
        <taxon>Actinopterygii</taxon>
        <taxon>Neopterygii</taxon>
        <taxon>Teleostei</taxon>
        <taxon>Neoteleostei</taxon>
        <taxon>Acanthomorphata</taxon>
        <taxon>Carangaria</taxon>
        <taxon>Carangaria incertae sedis</taxon>
        <taxon>Centropomidae</taxon>
        <taxon>Lates</taxon>
    </lineage>
</organism>
<proteinExistence type="inferred from homology"/>
<sequence length="148" mass="16262">HIITTSIVYSDHHLQPMAGQEWSSGLFDCWEDKFSCCYAFWCWPCFACAISEGLGENRLLPLCDLCSPAVAAIAGIPLCVPPVALSFRTAVRKKYGIKGTLCNDITMSCVCNLCVWCQIDRELKRHNNSSTVQSQTPVTIQPVSSGGK</sequence>
<keyword evidence="3" id="KW-1185">Reference proteome</keyword>
<dbReference type="InterPro" id="IPR006461">
    <property type="entry name" value="PLAC_motif_containing"/>
</dbReference>
<evidence type="ECO:0000313" key="3">
    <source>
        <dbReference type="Proteomes" id="UP000314980"/>
    </source>
</evidence>
<comment type="similarity">
    <text evidence="1">Belongs to the cornifelin family.</text>
</comment>
<dbReference type="AlphaFoldDB" id="A0A4W6D4C3"/>
<dbReference type="Pfam" id="PF04749">
    <property type="entry name" value="PLAC8"/>
    <property type="match status" value="1"/>
</dbReference>
<dbReference type="GeneTree" id="ENSGT00940000163701"/>
<accession>A0A4W6D4C3</accession>
<dbReference type="PANTHER" id="PTHR15907">
    <property type="entry name" value="DUF614 FAMILY PROTEIN-RELATED"/>
    <property type="match status" value="1"/>
</dbReference>
<dbReference type="Ensembl" id="ENSLCAT00010020094.1">
    <property type="protein sequence ID" value="ENSLCAP00010019669.1"/>
    <property type="gene ID" value="ENSLCAG00010009290.1"/>
</dbReference>
<reference evidence="2" key="2">
    <citation type="submission" date="2025-08" db="UniProtKB">
        <authorList>
            <consortium name="Ensembl"/>
        </authorList>
    </citation>
    <scope>IDENTIFICATION</scope>
</reference>
<reference evidence="3" key="1">
    <citation type="submission" date="2015-09" db="EMBL/GenBank/DDBJ databases">
        <authorList>
            <person name="Sai Rama Sridatta P."/>
        </authorList>
    </citation>
    <scope>NUCLEOTIDE SEQUENCE [LARGE SCALE GENOMIC DNA]</scope>
</reference>
<reference evidence="2" key="3">
    <citation type="submission" date="2025-09" db="UniProtKB">
        <authorList>
            <consortium name="Ensembl"/>
        </authorList>
    </citation>
    <scope>IDENTIFICATION</scope>
</reference>
<dbReference type="NCBIfam" id="TIGR01571">
    <property type="entry name" value="A_thal_Cys_rich"/>
    <property type="match status" value="1"/>
</dbReference>
<name>A0A4W6D4C3_LATCA</name>